<dbReference type="InterPro" id="IPR051490">
    <property type="entry name" value="THEM6_lcsJ_thioesterase"/>
</dbReference>
<evidence type="ECO:0008006" key="5">
    <source>
        <dbReference type="Google" id="ProtNLM"/>
    </source>
</evidence>
<feature type="region of interest" description="Disordered" evidence="2">
    <location>
        <begin position="244"/>
        <end position="269"/>
    </location>
</feature>
<comment type="similarity">
    <text evidence="1">Belongs to the lcsJ thioesterase family.</text>
</comment>
<dbReference type="Pfam" id="PF13279">
    <property type="entry name" value="4HBT_2"/>
    <property type="match status" value="1"/>
</dbReference>
<comment type="caution">
    <text evidence="3">The sequence shown here is derived from an EMBL/GenBank/DDBJ whole genome shotgun (WGS) entry which is preliminary data.</text>
</comment>
<evidence type="ECO:0000256" key="2">
    <source>
        <dbReference type="SAM" id="MobiDB-lite"/>
    </source>
</evidence>
<evidence type="ECO:0000313" key="4">
    <source>
        <dbReference type="Proteomes" id="UP001149165"/>
    </source>
</evidence>
<keyword evidence="4" id="KW-1185">Reference proteome</keyword>
<dbReference type="PANTHER" id="PTHR12475:SF4">
    <property type="entry name" value="PROTEIN THEM6"/>
    <property type="match status" value="1"/>
</dbReference>
<accession>A0A9W9K8Q7</accession>
<organism evidence="3 4">
    <name type="scientific">Penicillium angulare</name>
    <dbReference type="NCBI Taxonomy" id="116970"/>
    <lineage>
        <taxon>Eukaryota</taxon>
        <taxon>Fungi</taxon>
        <taxon>Dikarya</taxon>
        <taxon>Ascomycota</taxon>
        <taxon>Pezizomycotina</taxon>
        <taxon>Eurotiomycetes</taxon>
        <taxon>Eurotiomycetidae</taxon>
        <taxon>Eurotiales</taxon>
        <taxon>Aspergillaceae</taxon>
        <taxon>Penicillium</taxon>
    </lineage>
</organism>
<proteinExistence type="inferred from homology"/>
<dbReference type="Proteomes" id="UP001149165">
    <property type="component" value="Unassembled WGS sequence"/>
</dbReference>
<dbReference type="InterPro" id="IPR029069">
    <property type="entry name" value="HotDog_dom_sf"/>
</dbReference>
<sequence>MSSLFSALDIHNMRDLTAAATALVTWRNFALLLALINLKALPLGWHFRVLYHFIANVRLKPTARFFPKGRAIVDAHGNPTHPVFVPCSVYSRTPLLETDYNLHKSNSTYFSDLDISRAALVTRLFSPGIGLISKELDQEFLEASVKEGKKAPRRLPVMVVLGSVYCTFKREIKPYEKYEMQSRIISWDKKWTYILTAFLRPAKKAGGEKTLLATALSKYVVKKGRLTVSPERILRTGGFLPERPEESQLESSVETSAIGTPASGEGITATGVDGSLVREVLKISEDQIPDRETLEEKKKVNSDSWNPEEWPWERIEQERLRGIDVVLPFINMDGRLEHEVTGK</sequence>
<dbReference type="AlphaFoldDB" id="A0A9W9K8Q7"/>
<dbReference type="PANTHER" id="PTHR12475">
    <property type="match status" value="1"/>
</dbReference>
<gene>
    <name evidence="3" type="ORF">N7456_008040</name>
</gene>
<reference evidence="3" key="2">
    <citation type="journal article" date="2023" name="IMA Fungus">
        <title>Comparative genomic study of the Penicillium genus elucidates a diverse pangenome and 15 lateral gene transfer events.</title>
        <authorList>
            <person name="Petersen C."/>
            <person name="Sorensen T."/>
            <person name="Nielsen M.R."/>
            <person name="Sondergaard T.E."/>
            <person name="Sorensen J.L."/>
            <person name="Fitzpatrick D.A."/>
            <person name="Frisvad J.C."/>
            <person name="Nielsen K.L."/>
        </authorList>
    </citation>
    <scope>NUCLEOTIDE SEQUENCE</scope>
    <source>
        <strain evidence="3">IBT 30069</strain>
    </source>
</reference>
<feature type="compositionally biased region" description="Polar residues" evidence="2">
    <location>
        <begin position="249"/>
        <end position="258"/>
    </location>
</feature>
<dbReference type="OrthoDB" id="265761at2759"/>
<dbReference type="EMBL" id="JAPQKH010000005">
    <property type="protein sequence ID" value="KAJ5097319.1"/>
    <property type="molecule type" value="Genomic_DNA"/>
</dbReference>
<evidence type="ECO:0000256" key="1">
    <source>
        <dbReference type="ARBA" id="ARBA00038476"/>
    </source>
</evidence>
<protein>
    <recommendedName>
        <fullName evidence="5">Thioesterase atnL</fullName>
    </recommendedName>
</protein>
<name>A0A9W9K8Q7_9EURO</name>
<evidence type="ECO:0000313" key="3">
    <source>
        <dbReference type="EMBL" id="KAJ5097319.1"/>
    </source>
</evidence>
<reference evidence="3" key="1">
    <citation type="submission" date="2022-11" db="EMBL/GenBank/DDBJ databases">
        <authorList>
            <person name="Petersen C."/>
        </authorList>
    </citation>
    <scope>NUCLEOTIDE SEQUENCE</scope>
    <source>
        <strain evidence="3">IBT 30069</strain>
    </source>
</reference>
<dbReference type="SUPFAM" id="SSF54637">
    <property type="entry name" value="Thioesterase/thiol ester dehydrase-isomerase"/>
    <property type="match status" value="1"/>
</dbReference>
<dbReference type="Gene3D" id="3.10.129.10">
    <property type="entry name" value="Hotdog Thioesterase"/>
    <property type="match status" value="1"/>
</dbReference>
<dbReference type="CDD" id="cd00586">
    <property type="entry name" value="4HBT"/>
    <property type="match status" value="1"/>
</dbReference>